<dbReference type="Proteomes" id="UP000274033">
    <property type="component" value="Unassembled WGS sequence"/>
</dbReference>
<proteinExistence type="predicted"/>
<dbReference type="EMBL" id="RRCT01000007">
    <property type="protein sequence ID" value="RQW74761.1"/>
    <property type="molecule type" value="Genomic_DNA"/>
</dbReference>
<name>A0A3N9UF37_9BACI</name>
<reference evidence="1 2" key="1">
    <citation type="journal article" date="2013" name="J. Microbiol.">
        <title>Lysinibacillus chungkukjangi sp. nov., isolated from Chungkukjang, Korean fermented soybean food.</title>
        <authorList>
            <person name="Kim S.J."/>
            <person name="Jang Y.H."/>
            <person name="Hamada M."/>
            <person name="Ahn J.H."/>
            <person name="Weon H.Y."/>
            <person name="Suzuki K."/>
            <person name="Whang K.S."/>
            <person name="Kwon S.W."/>
        </authorList>
    </citation>
    <scope>NUCLEOTIDE SEQUENCE [LARGE SCALE GENOMIC DNA]</scope>
    <source>
        <strain evidence="1 2">MCCC 1A12701</strain>
    </source>
</reference>
<organism evidence="1 2">
    <name type="scientific">Lysinibacillus composti</name>
    <dbReference type="NCBI Taxonomy" id="720633"/>
    <lineage>
        <taxon>Bacteria</taxon>
        <taxon>Bacillati</taxon>
        <taxon>Bacillota</taxon>
        <taxon>Bacilli</taxon>
        <taxon>Bacillales</taxon>
        <taxon>Bacillaceae</taxon>
        <taxon>Lysinibacillus</taxon>
    </lineage>
</organism>
<protein>
    <submittedName>
        <fullName evidence="1">Uncharacterized protein</fullName>
    </submittedName>
</protein>
<gene>
    <name evidence="1" type="ORF">EBB45_09155</name>
</gene>
<keyword evidence="2" id="KW-1185">Reference proteome</keyword>
<comment type="caution">
    <text evidence="1">The sequence shown here is derived from an EMBL/GenBank/DDBJ whole genome shotgun (WGS) entry which is preliminary data.</text>
</comment>
<evidence type="ECO:0000313" key="2">
    <source>
        <dbReference type="Proteomes" id="UP000274033"/>
    </source>
</evidence>
<accession>A0A3N9UF37</accession>
<evidence type="ECO:0000313" key="1">
    <source>
        <dbReference type="EMBL" id="RQW74761.1"/>
    </source>
</evidence>
<dbReference type="RefSeq" id="WP_124764185.1">
    <property type="nucleotide sequence ID" value="NZ_JAFBDY010000006.1"/>
</dbReference>
<dbReference type="OrthoDB" id="2721244at2"/>
<sequence>MKNHTKQSNGVRTIFKPTGVRQEFSQVDLAKEQVIFKVVYGEETYMTVTVDVKTDGVEINGSVEPLGELSMDQDSWVDLFKEQAKFFIEKKISNPNEYYDELIKNQS</sequence>
<dbReference type="AlphaFoldDB" id="A0A3N9UF37"/>